<keyword evidence="4" id="KW-0418">Kinase</keyword>
<evidence type="ECO:0000256" key="6">
    <source>
        <dbReference type="SAM" id="MobiDB-lite"/>
    </source>
</evidence>
<dbReference type="EMBL" id="JBICBT010001074">
    <property type="protein sequence ID" value="KAL3084577.1"/>
    <property type="molecule type" value="Genomic_DNA"/>
</dbReference>
<evidence type="ECO:0000256" key="5">
    <source>
        <dbReference type="ARBA" id="ARBA00022840"/>
    </source>
</evidence>
<dbReference type="PANTHER" id="PTHR24342:SF20">
    <property type="entry name" value="MYOSIN LIGHT CHAIN KINASE, SMOOTH MUSCLE"/>
    <property type="match status" value="1"/>
</dbReference>
<keyword evidence="9" id="KW-1185">Reference proteome</keyword>
<dbReference type="Gene3D" id="2.60.40.10">
    <property type="entry name" value="Immunoglobulins"/>
    <property type="match status" value="1"/>
</dbReference>
<dbReference type="GO" id="GO:0004674">
    <property type="term" value="F:protein serine/threonine kinase activity"/>
    <property type="evidence" value="ECO:0007669"/>
    <property type="project" value="UniProtKB-KW"/>
</dbReference>
<dbReference type="AlphaFoldDB" id="A0ABD2IXC3"/>
<keyword evidence="5" id="KW-0067">ATP-binding</keyword>
<gene>
    <name evidence="8" type="ORF">niasHT_035651</name>
</gene>
<dbReference type="InterPro" id="IPR013783">
    <property type="entry name" value="Ig-like_fold"/>
</dbReference>
<dbReference type="Proteomes" id="UP001620626">
    <property type="component" value="Unassembled WGS sequence"/>
</dbReference>
<comment type="caution">
    <text evidence="8">The sequence shown here is derived from an EMBL/GenBank/DDBJ whole genome shotgun (WGS) entry which is preliminary data.</text>
</comment>
<sequence>MFQTKQSERLKLIDFGLATKLDPSKGVKVTTGTAEFASPEVMLGKDVSFYTDMWSVGVLAFILLSGLSPFGGENDDETLENVKKCDWNMDDEPTFEGISDEAKDFIRRLLILDPKERMSVHQALDHPWLQAQPRRTSAERRMSKQIAPEQFRAVRDRVRRRYDAGMYTCVASNELGQDETSAPVAVETRQSSTGYLQQSHQSAAHAILARSARRSCTRAATATTARRAQTPGAVPERDAGMPRRSSENALSSADQGRQNFVDEDSREWRSASVASDSSTSK</sequence>
<dbReference type="Pfam" id="PF00069">
    <property type="entry name" value="Pkinase"/>
    <property type="match status" value="1"/>
</dbReference>
<accession>A0ABD2IXC3</accession>
<dbReference type="InterPro" id="IPR011009">
    <property type="entry name" value="Kinase-like_dom_sf"/>
</dbReference>
<name>A0ABD2IXC3_9BILA</name>
<dbReference type="SMART" id="SM00220">
    <property type="entry name" value="S_TKc"/>
    <property type="match status" value="1"/>
</dbReference>
<evidence type="ECO:0000313" key="8">
    <source>
        <dbReference type="EMBL" id="KAL3084577.1"/>
    </source>
</evidence>
<evidence type="ECO:0000256" key="4">
    <source>
        <dbReference type="ARBA" id="ARBA00022777"/>
    </source>
</evidence>
<feature type="compositionally biased region" description="Basic and acidic residues" evidence="6">
    <location>
        <begin position="235"/>
        <end position="246"/>
    </location>
</feature>
<evidence type="ECO:0000256" key="3">
    <source>
        <dbReference type="ARBA" id="ARBA00022741"/>
    </source>
</evidence>
<dbReference type="PANTHER" id="PTHR24342">
    <property type="entry name" value="SERINE/THREONINE-PROTEIN KINASE 17"/>
    <property type="match status" value="1"/>
</dbReference>
<dbReference type="PROSITE" id="PS50011">
    <property type="entry name" value="PROTEIN_KINASE_DOM"/>
    <property type="match status" value="1"/>
</dbReference>
<reference evidence="8 9" key="1">
    <citation type="submission" date="2024-10" db="EMBL/GenBank/DDBJ databases">
        <authorList>
            <person name="Kim D."/>
        </authorList>
    </citation>
    <scope>NUCLEOTIDE SEQUENCE [LARGE SCALE GENOMIC DNA]</scope>
    <source>
        <strain evidence="8">BH-2024</strain>
    </source>
</reference>
<proteinExistence type="predicted"/>
<dbReference type="Gene3D" id="1.10.510.10">
    <property type="entry name" value="Transferase(Phosphotransferase) domain 1"/>
    <property type="match status" value="1"/>
</dbReference>
<organism evidence="8 9">
    <name type="scientific">Heterodera trifolii</name>
    <dbReference type="NCBI Taxonomy" id="157864"/>
    <lineage>
        <taxon>Eukaryota</taxon>
        <taxon>Metazoa</taxon>
        <taxon>Ecdysozoa</taxon>
        <taxon>Nematoda</taxon>
        <taxon>Chromadorea</taxon>
        <taxon>Rhabditida</taxon>
        <taxon>Tylenchina</taxon>
        <taxon>Tylenchomorpha</taxon>
        <taxon>Tylenchoidea</taxon>
        <taxon>Heteroderidae</taxon>
        <taxon>Heteroderinae</taxon>
        <taxon>Heterodera</taxon>
    </lineage>
</organism>
<dbReference type="InterPro" id="IPR000719">
    <property type="entry name" value="Prot_kinase_dom"/>
</dbReference>
<keyword evidence="1" id="KW-0723">Serine/threonine-protein kinase</keyword>
<evidence type="ECO:0000256" key="1">
    <source>
        <dbReference type="ARBA" id="ARBA00022527"/>
    </source>
</evidence>
<protein>
    <recommendedName>
        <fullName evidence="7">Protein kinase domain-containing protein</fullName>
    </recommendedName>
</protein>
<dbReference type="SUPFAM" id="SSF56112">
    <property type="entry name" value="Protein kinase-like (PK-like)"/>
    <property type="match status" value="1"/>
</dbReference>
<feature type="domain" description="Protein kinase" evidence="7">
    <location>
        <begin position="1"/>
        <end position="129"/>
    </location>
</feature>
<keyword evidence="2" id="KW-0808">Transferase</keyword>
<feature type="region of interest" description="Disordered" evidence="6">
    <location>
        <begin position="221"/>
        <end position="281"/>
    </location>
</feature>
<feature type="compositionally biased region" description="Polar residues" evidence="6">
    <location>
        <begin position="247"/>
        <end position="258"/>
    </location>
</feature>
<evidence type="ECO:0000313" key="9">
    <source>
        <dbReference type="Proteomes" id="UP001620626"/>
    </source>
</evidence>
<keyword evidence="3" id="KW-0547">Nucleotide-binding</keyword>
<feature type="compositionally biased region" description="Low complexity" evidence="6">
    <location>
        <begin position="270"/>
        <end position="281"/>
    </location>
</feature>
<evidence type="ECO:0000259" key="7">
    <source>
        <dbReference type="PROSITE" id="PS50011"/>
    </source>
</evidence>
<evidence type="ECO:0000256" key="2">
    <source>
        <dbReference type="ARBA" id="ARBA00022679"/>
    </source>
</evidence>
<dbReference type="GO" id="GO:0005524">
    <property type="term" value="F:ATP binding"/>
    <property type="evidence" value="ECO:0007669"/>
    <property type="project" value="UniProtKB-KW"/>
</dbReference>